<reference evidence="2 3" key="1">
    <citation type="submission" date="2016-10" db="EMBL/GenBank/DDBJ databases">
        <authorList>
            <person name="de Groot N.N."/>
        </authorList>
    </citation>
    <scope>NUCLEOTIDE SEQUENCE [LARGE SCALE GENOMIC DNA]</scope>
    <source>
        <strain evidence="2 3">DSM 19981</strain>
    </source>
</reference>
<dbReference type="SFLD" id="SFLDS00003">
    <property type="entry name" value="Haloacid_Dehalogenase"/>
    <property type="match status" value="1"/>
</dbReference>
<dbReference type="EMBL" id="FOSQ01000019">
    <property type="protein sequence ID" value="SFL09359.1"/>
    <property type="molecule type" value="Genomic_DNA"/>
</dbReference>
<dbReference type="PANTHER" id="PTHR43316:SF9">
    <property type="entry name" value="ACID DEHALOGENASE, PUTATIVE (AFU_ORTHOLOGUE AFUA_6G14460)-RELATED"/>
    <property type="match status" value="1"/>
</dbReference>
<dbReference type="InterPro" id="IPR023214">
    <property type="entry name" value="HAD_sf"/>
</dbReference>
<dbReference type="Gene3D" id="3.40.50.1000">
    <property type="entry name" value="HAD superfamily/HAD-like"/>
    <property type="match status" value="1"/>
</dbReference>
<dbReference type="InterPro" id="IPR036412">
    <property type="entry name" value="HAD-like_sf"/>
</dbReference>
<gene>
    <name evidence="2" type="ORF">SAMN02745775_11930</name>
</gene>
<dbReference type="RefSeq" id="WP_092963111.1">
    <property type="nucleotide sequence ID" value="NZ_FOSQ01000019.1"/>
</dbReference>
<organism evidence="2 3">
    <name type="scientific">Falsiroseomonas stagni DSM 19981</name>
    <dbReference type="NCBI Taxonomy" id="1123062"/>
    <lineage>
        <taxon>Bacteria</taxon>
        <taxon>Pseudomonadati</taxon>
        <taxon>Pseudomonadota</taxon>
        <taxon>Alphaproteobacteria</taxon>
        <taxon>Acetobacterales</taxon>
        <taxon>Roseomonadaceae</taxon>
        <taxon>Falsiroseomonas</taxon>
    </lineage>
</organism>
<dbReference type="SUPFAM" id="SSF56784">
    <property type="entry name" value="HAD-like"/>
    <property type="match status" value="1"/>
</dbReference>
<dbReference type="NCBIfam" id="TIGR01549">
    <property type="entry name" value="HAD-SF-IA-v1"/>
    <property type="match status" value="1"/>
</dbReference>
<dbReference type="SFLD" id="SFLDG01129">
    <property type="entry name" value="C1.5:_HAD__Beta-PGM__Phosphata"/>
    <property type="match status" value="1"/>
</dbReference>
<dbReference type="OrthoDB" id="9785638at2"/>
<evidence type="ECO:0000256" key="1">
    <source>
        <dbReference type="ARBA" id="ARBA00022801"/>
    </source>
</evidence>
<keyword evidence="1" id="KW-0378">Hydrolase</keyword>
<dbReference type="AlphaFoldDB" id="A0A1I4EVN1"/>
<evidence type="ECO:0000313" key="3">
    <source>
        <dbReference type="Proteomes" id="UP000199473"/>
    </source>
</evidence>
<dbReference type="Proteomes" id="UP000199473">
    <property type="component" value="Unassembled WGS sequence"/>
</dbReference>
<proteinExistence type="predicted"/>
<keyword evidence="3" id="KW-1185">Reference proteome</keyword>
<accession>A0A1I4EVN1</accession>
<protein>
    <submittedName>
        <fullName evidence="2">2-haloacid dehalogenase</fullName>
    </submittedName>
</protein>
<dbReference type="InterPro" id="IPR006439">
    <property type="entry name" value="HAD-SF_hydro_IA"/>
</dbReference>
<dbReference type="PANTHER" id="PTHR43316">
    <property type="entry name" value="HYDROLASE, HALOACID DELAHOGENASE-RELATED"/>
    <property type="match status" value="1"/>
</dbReference>
<dbReference type="NCBIfam" id="TIGR01493">
    <property type="entry name" value="HAD-SF-IA-v2"/>
    <property type="match status" value="1"/>
</dbReference>
<dbReference type="InterPro" id="IPR006328">
    <property type="entry name" value="2-HAD"/>
</dbReference>
<dbReference type="InterPro" id="IPR051540">
    <property type="entry name" value="S-2-haloacid_dehalogenase"/>
</dbReference>
<dbReference type="GO" id="GO:0019120">
    <property type="term" value="F:hydrolase activity, acting on acid halide bonds, in C-halide compounds"/>
    <property type="evidence" value="ECO:0007669"/>
    <property type="project" value="InterPro"/>
</dbReference>
<evidence type="ECO:0000313" key="2">
    <source>
        <dbReference type="EMBL" id="SFL09359.1"/>
    </source>
</evidence>
<dbReference type="Gene3D" id="1.10.150.750">
    <property type="match status" value="1"/>
</dbReference>
<dbReference type="STRING" id="1123062.SAMN02745775_11930"/>
<sequence>MTNLRPKYVTFDCYGTLTWFQVGEVTRTLMADRVPEALMPEFLRDFTWYRFDQVLGAWAPYVDVLKASLERTCRKYGIQFREEDGQALYEAVPTWGPHADVPEPLKRVAAKVPLVILSNASDDQIMSNVALLQAPFHKVFTAQQAQAYKPRMQAFEYMFDMLGCGPQDVLHVSASYRYDIIPAYGLGVANTLFVNRGYEPEIPYYGAHQATTIEGLARLIGV</sequence>
<name>A0A1I4EVN1_9PROT</name>
<dbReference type="NCBIfam" id="TIGR01428">
    <property type="entry name" value="HAD_type_II"/>
    <property type="match status" value="1"/>
</dbReference>
<dbReference type="Pfam" id="PF00702">
    <property type="entry name" value="Hydrolase"/>
    <property type="match status" value="1"/>
</dbReference>